<protein>
    <submittedName>
        <fullName evidence="2">Uncharacterized protein</fullName>
    </submittedName>
</protein>
<sequence length="212" mass="24437">MTADGVHGNIEKRICRLENIYDYDDLKNAIKTSRKNIAVVELEAFHEWDKKKRQLRKNNDSLKELSLNSLVEVNFHRGFKEMRYKIDFDDEYKSISISIPVIAITLFCLIPEISALSCLEVKRSYEKTCLESEHDNYVQCVRTRMKRHPRDCSYNDNCYDCDCDLCAYSECGDDKKFSNNKNISPIRRREDGVTLGVAKGVSEGVTEGVIDG</sequence>
<evidence type="ECO:0000313" key="2">
    <source>
        <dbReference type="EMBL" id="CAG9760528.1"/>
    </source>
</evidence>
<keyword evidence="3" id="KW-1185">Reference proteome</keyword>
<gene>
    <name evidence="2" type="ORF">CEUTPL_LOCUS1255</name>
</gene>
<reference evidence="2" key="1">
    <citation type="submission" date="2022-01" db="EMBL/GenBank/DDBJ databases">
        <authorList>
            <person name="King R."/>
        </authorList>
    </citation>
    <scope>NUCLEOTIDE SEQUENCE</scope>
</reference>
<feature type="coiled-coil region" evidence="1">
    <location>
        <begin position="23"/>
        <end position="65"/>
    </location>
</feature>
<accession>A0A9N9QIY5</accession>
<evidence type="ECO:0000313" key="3">
    <source>
        <dbReference type="Proteomes" id="UP001152799"/>
    </source>
</evidence>
<name>A0A9N9QIY5_9CUCU</name>
<dbReference type="EMBL" id="OU892277">
    <property type="protein sequence ID" value="CAG9760528.1"/>
    <property type="molecule type" value="Genomic_DNA"/>
</dbReference>
<dbReference type="AlphaFoldDB" id="A0A9N9QIY5"/>
<dbReference type="OrthoDB" id="6781302at2759"/>
<dbReference type="Proteomes" id="UP001152799">
    <property type="component" value="Chromosome 1"/>
</dbReference>
<proteinExistence type="predicted"/>
<keyword evidence="1" id="KW-0175">Coiled coil</keyword>
<organism evidence="2 3">
    <name type="scientific">Ceutorhynchus assimilis</name>
    <name type="common">cabbage seed weevil</name>
    <dbReference type="NCBI Taxonomy" id="467358"/>
    <lineage>
        <taxon>Eukaryota</taxon>
        <taxon>Metazoa</taxon>
        <taxon>Ecdysozoa</taxon>
        <taxon>Arthropoda</taxon>
        <taxon>Hexapoda</taxon>
        <taxon>Insecta</taxon>
        <taxon>Pterygota</taxon>
        <taxon>Neoptera</taxon>
        <taxon>Endopterygota</taxon>
        <taxon>Coleoptera</taxon>
        <taxon>Polyphaga</taxon>
        <taxon>Cucujiformia</taxon>
        <taxon>Curculionidae</taxon>
        <taxon>Ceutorhynchinae</taxon>
        <taxon>Ceutorhynchus</taxon>
    </lineage>
</organism>
<evidence type="ECO:0000256" key="1">
    <source>
        <dbReference type="SAM" id="Coils"/>
    </source>
</evidence>